<dbReference type="Proteomes" id="UP001233836">
    <property type="component" value="Unassembled WGS sequence"/>
</dbReference>
<protein>
    <submittedName>
        <fullName evidence="1">Uncharacterized protein</fullName>
    </submittedName>
</protein>
<organism evidence="1 2">
    <name type="scientific">Paenibacillus tundrae</name>
    <dbReference type="NCBI Taxonomy" id="528187"/>
    <lineage>
        <taxon>Bacteria</taxon>
        <taxon>Bacillati</taxon>
        <taxon>Bacillota</taxon>
        <taxon>Bacilli</taxon>
        <taxon>Bacillales</taxon>
        <taxon>Paenibacillaceae</taxon>
        <taxon>Paenibacillus</taxon>
    </lineage>
</organism>
<name>A0ABT9W8G8_9BACL</name>
<comment type="caution">
    <text evidence="1">The sequence shown here is derived from an EMBL/GenBank/DDBJ whole genome shotgun (WGS) entry which is preliminary data.</text>
</comment>
<evidence type="ECO:0000313" key="2">
    <source>
        <dbReference type="Proteomes" id="UP001233836"/>
    </source>
</evidence>
<keyword evidence="2" id="KW-1185">Reference proteome</keyword>
<gene>
    <name evidence="1" type="ORF">J2T19_000592</name>
</gene>
<evidence type="ECO:0000313" key="1">
    <source>
        <dbReference type="EMBL" id="MDQ0169155.1"/>
    </source>
</evidence>
<proteinExistence type="predicted"/>
<accession>A0ABT9W8G8</accession>
<dbReference type="EMBL" id="JAUSTI010000001">
    <property type="protein sequence ID" value="MDQ0169155.1"/>
    <property type="molecule type" value="Genomic_DNA"/>
</dbReference>
<reference evidence="1 2" key="1">
    <citation type="submission" date="2023-07" db="EMBL/GenBank/DDBJ databases">
        <title>Sorghum-associated microbial communities from plants grown in Nebraska, USA.</title>
        <authorList>
            <person name="Schachtman D."/>
        </authorList>
    </citation>
    <scope>NUCLEOTIDE SEQUENCE [LARGE SCALE GENOMIC DNA]</scope>
    <source>
        <strain evidence="1 2">DS1314</strain>
    </source>
</reference>
<sequence length="127" mass="14260">MIIPAKIEKLNRADKVSALRTRIQDRGVFPVLSGFHHELNGARLKYKKEVWTYLLGLVCEAIRGLPQVAGSNIKVAPGYKEDTDTAFITAWPEGSEATHVWYSQPVSVNRFEIISAQYDWEGESLGI</sequence>
<dbReference type="RefSeq" id="WP_307212952.1">
    <property type="nucleotide sequence ID" value="NZ_JAUSTI010000001.1"/>
</dbReference>